<dbReference type="EMBL" id="NMQU01000008">
    <property type="protein sequence ID" value="OXM54969.1"/>
    <property type="molecule type" value="Genomic_DNA"/>
</dbReference>
<feature type="transmembrane region" description="Helical" evidence="1">
    <location>
        <begin position="28"/>
        <end position="47"/>
    </location>
</feature>
<evidence type="ECO:0000313" key="2">
    <source>
        <dbReference type="EMBL" id="OXM54969.1"/>
    </source>
</evidence>
<keyword evidence="3" id="KW-1185">Reference proteome</keyword>
<name>A0A229S8E9_AMYAL</name>
<sequence>MAIFGAVFGAAILLFVLFSGIGRNTGFLWLWLAAGIGIIGFNLWAAFGKRGATEVVETHENTDSVTERRNA</sequence>
<evidence type="ECO:0000313" key="3">
    <source>
        <dbReference type="Proteomes" id="UP000215563"/>
    </source>
</evidence>
<gene>
    <name evidence="2" type="ORF">CFP75_02195</name>
</gene>
<keyword evidence="1" id="KW-0812">Transmembrane</keyword>
<evidence type="ECO:0000256" key="1">
    <source>
        <dbReference type="SAM" id="Phobius"/>
    </source>
</evidence>
<organism evidence="2 3">
    <name type="scientific">Amycolatopsis alba DSM 44262</name>
    <dbReference type="NCBI Taxonomy" id="1125972"/>
    <lineage>
        <taxon>Bacteria</taxon>
        <taxon>Bacillati</taxon>
        <taxon>Actinomycetota</taxon>
        <taxon>Actinomycetes</taxon>
        <taxon>Pseudonocardiales</taxon>
        <taxon>Pseudonocardiaceae</taxon>
        <taxon>Amycolatopsis</taxon>
    </lineage>
</organism>
<dbReference type="RefSeq" id="WP_020630147.1">
    <property type="nucleotide sequence ID" value="NZ_KB913032.1"/>
</dbReference>
<dbReference type="AlphaFoldDB" id="A0A229S8E9"/>
<keyword evidence="1" id="KW-1133">Transmembrane helix</keyword>
<comment type="caution">
    <text evidence="2">The sequence shown here is derived from an EMBL/GenBank/DDBJ whole genome shotgun (WGS) entry which is preliminary data.</text>
</comment>
<dbReference type="OrthoDB" id="3633662at2"/>
<keyword evidence="1" id="KW-0472">Membrane</keyword>
<reference evidence="2 3" key="1">
    <citation type="submission" date="2017-07" db="EMBL/GenBank/DDBJ databases">
        <title>Amycolatopsis alba DSM 44262 Genome sequencing and assembly.</title>
        <authorList>
            <person name="Kaur N."/>
            <person name="Mayilraj S."/>
        </authorList>
    </citation>
    <scope>NUCLEOTIDE SEQUENCE [LARGE SCALE GENOMIC DNA]</scope>
    <source>
        <strain evidence="2 3">DSM 44262</strain>
    </source>
</reference>
<dbReference type="Proteomes" id="UP000215563">
    <property type="component" value="Unassembled WGS sequence"/>
</dbReference>
<protein>
    <submittedName>
        <fullName evidence="2">Uncharacterized protein</fullName>
    </submittedName>
</protein>
<proteinExistence type="predicted"/>
<accession>A0A229S8E9</accession>